<keyword evidence="1" id="KW-0479">Metal-binding</keyword>
<sequence length="165" mass="18795">MTIVEMSVHMDCQGCERKIKKALQKVKGVQSVEIDMQRQKVMVTGWVDQNKVLKAVRKTGRKAVFWPYGYSNGNTYTNQQYYNQQYHPALAQNHISYGDANYFSSTPSYNYFKPGRSGGYENPGMHGNYGYHYPPQPGPPMYPARVGQRAEDIFSDENANACSIM</sequence>
<dbReference type="PROSITE" id="PS50846">
    <property type="entry name" value="HMA_2"/>
    <property type="match status" value="1"/>
</dbReference>
<feature type="domain" description="HMA" evidence="2">
    <location>
        <begin position="1"/>
        <end position="64"/>
    </location>
</feature>
<dbReference type="PANTHER" id="PTHR22814:SF351">
    <property type="entry name" value="HEAVY METAL-ASSOCIATED ISOPRENYLATED PLANT PROTEIN 28"/>
    <property type="match status" value="1"/>
</dbReference>
<dbReference type="InterPro" id="IPR036163">
    <property type="entry name" value="HMA_dom_sf"/>
</dbReference>
<name>A0A9Q0HJQ4_9POAL</name>
<dbReference type="GO" id="GO:0046872">
    <property type="term" value="F:metal ion binding"/>
    <property type="evidence" value="ECO:0007669"/>
    <property type="project" value="UniProtKB-KW"/>
</dbReference>
<dbReference type="Pfam" id="PF00403">
    <property type="entry name" value="HMA"/>
    <property type="match status" value="1"/>
</dbReference>
<accession>A0A9Q0HJQ4</accession>
<dbReference type="SUPFAM" id="SSF55008">
    <property type="entry name" value="HMA, heavy metal-associated domain"/>
    <property type="match status" value="1"/>
</dbReference>
<proteinExistence type="predicted"/>
<reference evidence="3" key="1">
    <citation type="journal article" date="2022" name="Cell">
        <title>Repeat-based holocentromeres influence genome architecture and karyotype evolution.</title>
        <authorList>
            <person name="Hofstatter P.G."/>
            <person name="Thangavel G."/>
            <person name="Lux T."/>
            <person name="Neumann P."/>
            <person name="Vondrak T."/>
            <person name="Novak P."/>
            <person name="Zhang M."/>
            <person name="Costa L."/>
            <person name="Castellani M."/>
            <person name="Scott A."/>
            <person name="Toegelov H."/>
            <person name="Fuchs J."/>
            <person name="Mata-Sucre Y."/>
            <person name="Dias Y."/>
            <person name="Vanzela A.L.L."/>
            <person name="Huettel B."/>
            <person name="Almeida C.C.S."/>
            <person name="Simkova H."/>
            <person name="Souza G."/>
            <person name="Pedrosa-Harand A."/>
            <person name="Macas J."/>
            <person name="Mayer K.F.X."/>
            <person name="Houben A."/>
            <person name="Marques A."/>
        </authorList>
    </citation>
    <scope>NUCLEOTIDE SEQUENCE</scope>
    <source>
        <strain evidence="3">RhyBre1mFocal</strain>
    </source>
</reference>
<comment type="caution">
    <text evidence="3">The sequence shown here is derived from an EMBL/GenBank/DDBJ whole genome shotgun (WGS) entry which is preliminary data.</text>
</comment>
<dbReference type="PANTHER" id="PTHR22814">
    <property type="entry name" value="COPPER TRANSPORT PROTEIN ATOX1-RELATED"/>
    <property type="match status" value="1"/>
</dbReference>
<organism evidence="3 4">
    <name type="scientific">Rhynchospora breviuscula</name>
    <dbReference type="NCBI Taxonomy" id="2022672"/>
    <lineage>
        <taxon>Eukaryota</taxon>
        <taxon>Viridiplantae</taxon>
        <taxon>Streptophyta</taxon>
        <taxon>Embryophyta</taxon>
        <taxon>Tracheophyta</taxon>
        <taxon>Spermatophyta</taxon>
        <taxon>Magnoliopsida</taxon>
        <taxon>Liliopsida</taxon>
        <taxon>Poales</taxon>
        <taxon>Cyperaceae</taxon>
        <taxon>Cyperoideae</taxon>
        <taxon>Rhynchosporeae</taxon>
        <taxon>Rhynchospora</taxon>
    </lineage>
</organism>
<gene>
    <name evidence="3" type="ORF">LUZ63_019784</name>
</gene>
<protein>
    <recommendedName>
        <fullName evidence="2">HMA domain-containing protein</fullName>
    </recommendedName>
</protein>
<dbReference type="CDD" id="cd00371">
    <property type="entry name" value="HMA"/>
    <property type="match status" value="1"/>
</dbReference>
<dbReference type="Gene3D" id="3.30.70.100">
    <property type="match status" value="1"/>
</dbReference>
<dbReference type="EMBL" id="JAMQYH010000005">
    <property type="protein sequence ID" value="KAJ1688394.1"/>
    <property type="molecule type" value="Genomic_DNA"/>
</dbReference>
<evidence type="ECO:0000256" key="1">
    <source>
        <dbReference type="ARBA" id="ARBA00022723"/>
    </source>
</evidence>
<evidence type="ECO:0000259" key="2">
    <source>
        <dbReference type="PROSITE" id="PS50846"/>
    </source>
</evidence>
<dbReference type="InterPro" id="IPR006121">
    <property type="entry name" value="HMA_dom"/>
</dbReference>
<dbReference type="AlphaFoldDB" id="A0A9Q0HJQ4"/>
<evidence type="ECO:0000313" key="4">
    <source>
        <dbReference type="Proteomes" id="UP001151287"/>
    </source>
</evidence>
<dbReference type="OrthoDB" id="689350at2759"/>
<evidence type="ECO:0000313" key="3">
    <source>
        <dbReference type="EMBL" id="KAJ1688394.1"/>
    </source>
</evidence>
<dbReference type="Proteomes" id="UP001151287">
    <property type="component" value="Unassembled WGS sequence"/>
</dbReference>
<keyword evidence="4" id="KW-1185">Reference proteome</keyword>